<evidence type="ECO:0000256" key="5">
    <source>
        <dbReference type="ARBA" id="ARBA00038359"/>
    </source>
</evidence>
<feature type="compositionally biased region" description="Low complexity" evidence="6">
    <location>
        <begin position="387"/>
        <end position="404"/>
    </location>
</feature>
<feature type="region of interest" description="Disordered" evidence="6">
    <location>
        <begin position="1"/>
        <end position="28"/>
    </location>
</feature>
<dbReference type="InterPro" id="IPR052337">
    <property type="entry name" value="SAT4-like"/>
</dbReference>
<protein>
    <recommendedName>
        <fullName evidence="8">Rhodopsin domain-containing protein</fullName>
    </recommendedName>
</protein>
<accession>A0ABR1KCS3</accession>
<dbReference type="EMBL" id="JBBPHU010000011">
    <property type="protein sequence ID" value="KAK7512253.1"/>
    <property type="molecule type" value="Genomic_DNA"/>
</dbReference>
<feature type="region of interest" description="Disordered" evidence="6">
    <location>
        <begin position="450"/>
        <end position="469"/>
    </location>
</feature>
<keyword evidence="10" id="KW-1185">Reference proteome</keyword>
<keyword evidence="4 7" id="KW-0472">Membrane</keyword>
<sequence>MDSLKKFRSPSTQVPREPCDFDSGGGSPDLLTQTRVIDDPTRYWPYGLDGAHSQPSGFLGSTALNFLGTDNASLAVDLKMLAEKRPSKVKILVESSLLICPNPIFTATMLVCLRFVARCFRRQKVWWDDGWIIAALVFAYLMQAMQISYARYGIRYEELPLENQLFLGKHLVMDQCIYYCCIAFTKQSYLCFYSRIFPQRQFRRWVMACSIIIWLWWASAIMQVFLICRPVQASWDPRGSRVCGDIVMAYVALCVINLFTDLVIMFLPVPFIRRLQIDTSTKIGLYVMFALGIAVTIITILRAIALARIDLWNISYSIVDSLFWSTVEPAVAITNACIPAIRPLLSIVMNRLSSSISYLSSSQKRVGGTSSGATPNDNNAPPPPLAAPSSTGGRRSALGSSSAGGVVGQWFGQTCVKSNASTRGFERMPTVGLGEQHQLDQMENGTAGIGVAIGGGGGGSSRSAPGTAVVTHSKTVARAYAREQRDSGNDGRSDDDEDDDDENETGRRGGRRRRRSKGDADGSERINVVMEVHVSNHRVHSAAGDLLE</sequence>
<evidence type="ECO:0000256" key="4">
    <source>
        <dbReference type="ARBA" id="ARBA00023136"/>
    </source>
</evidence>
<feature type="region of interest" description="Disordered" evidence="6">
    <location>
        <begin position="478"/>
        <end position="526"/>
    </location>
</feature>
<dbReference type="InterPro" id="IPR049326">
    <property type="entry name" value="Rhodopsin_dom_fungi"/>
</dbReference>
<keyword evidence="2 7" id="KW-0812">Transmembrane</keyword>
<feature type="transmembrane region" description="Helical" evidence="7">
    <location>
        <begin position="247"/>
        <end position="271"/>
    </location>
</feature>
<feature type="transmembrane region" description="Helical" evidence="7">
    <location>
        <begin position="283"/>
        <end position="305"/>
    </location>
</feature>
<evidence type="ECO:0000313" key="9">
    <source>
        <dbReference type="EMBL" id="KAK7512253.1"/>
    </source>
</evidence>
<evidence type="ECO:0000256" key="6">
    <source>
        <dbReference type="SAM" id="MobiDB-lite"/>
    </source>
</evidence>
<feature type="compositionally biased region" description="Basic and acidic residues" evidence="6">
    <location>
        <begin position="480"/>
        <end position="492"/>
    </location>
</feature>
<feature type="compositionally biased region" description="Acidic residues" evidence="6">
    <location>
        <begin position="493"/>
        <end position="503"/>
    </location>
</feature>
<organism evidence="9 10">
    <name type="scientific">Phyllosticta citriasiana</name>
    <dbReference type="NCBI Taxonomy" id="595635"/>
    <lineage>
        <taxon>Eukaryota</taxon>
        <taxon>Fungi</taxon>
        <taxon>Dikarya</taxon>
        <taxon>Ascomycota</taxon>
        <taxon>Pezizomycotina</taxon>
        <taxon>Dothideomycetes</taxon>
        <taxon>Dothideomycetes incertae sedis</taxon>
        <taxon>Botryosphaeriales</taxon>
        <taxon>Phyllostictaceae</taxon>
        <taxon>Phyllosticta</taxon>
    </lineage>
</organism>
<feature type="transmembrane region" description="Helical" evidence="7">
    <location>
        <begin position="131"/>
        <end position="152"/>
    </location>
</feature>
<evidence type="ECO:0000256" key="3">
    <source>
        <dbReference type="ARBA" id="ARBA00022989"/>
    </source>
</evidence>
<gene>
    <name evidence="9" type="ORF">IWZ03DRAFT_417625</name>
</gene>
<dbReference type="Pfam" id="PF20684">
    <property type="entry name" value="Fung_rhodopsin"/>
    <property type="match status" value="1"/>
</dbReference>
<feature type="transmembrane region" description="Helical" evidence="7">
    <location>
        <begin position="172"/>
        <end position="193"/>
    </location>
</feature>
<evidence type="ECO:0000313" key="10">
    <source>
        <dbReference type="Proteomes" id="UP001363622"/>
    </source>
</evidence>
<feature type="transmembrane region" description="Helical" evidence="7">
    <location>
        <begin position="205"/>
        <end position="227"/>
    </location>
</feature>
<comment type="caution">
    <text evidence="9">The sequence shown here is derived from an EMBL/GenBank/DDBJ whole genome shotgun (WGS) entry which is preliminary data.</text>
</comment>
<proteinExistence type="inferred from homology"/>
<keyword evidence="3 7" id="KW-1133">Transmembrane helix</keyword>
<evidence type="ECO:0000256" key="7">
    <source>
        <dbReference type="SAM" id="Phobius"/>
    </source>
</evidence>
<evidence type="ECO:0000259" key="8">
    <source>
        <dbReference type="Pfam" id="PF20684"/>
    </source>
</evidence>
<feature type="compositionally biased region" description="Gly residues" evidence="6">
    <location>
        <begin position="450"/>
        <end position="460"/>
    </location>
</feature>
<feature type="region of interest" description="Disordered" evidence="6">
    <location>
        <begin position="362"/>
        <end position="404"/>
    </location>
</feature>
<comment type="similarity">
    <text evidence="5">Belongs to the SAT4 family.</text>
</comment>
<name>A0ABR1KCS3_9PEZI</name>
<dbReference type="PANTHER" id="PTHR33048">
    <property type="entry name" value="PTH11-LIKE INTEGRAL MEMBRANE PROTEIN (AFU_ORTHOLOGUE AFUA_5G11245)"/>
    <property type="match status" value="1"/>
</dbReference>
<reference evidence="9 10" key="1">
    <citation type="submission" date="2024-04" db="EMBL/GenBank/DDBJ databases">
        <title>Phyllosticta paracitricarpa is synonymous to the EU quarantine fungus P. citricarpa based on phylogenomic analyses.</title>
        <authorList>
            <consortium name="Lawrence Berkeley National Laboratory"/>
            <person name="Van Ingen-Buijs V.A."/>
            <person name="Van Westerhoven A.C."/>
            <person name="Haridas S."/>
            <person name="Skiadas P."/>
            <person name="Martin F."/>
            <person name="Groenewald J.Z."/>
            <person name="Crous P.W."/>
            <person name="Seidl M.F."/>
        </authorList>
    </citation>
    <scope>NUCLEOTIDE SEQUENCE [LARGE SCALE GENOMIC DNA]</scope>
    <source>
        <strain evidence="9 10">CBS 123371</strain>
    </source>
</reference>
<evidence type="ECO:0000256" key="1">
    <source>
        <dbReference type="ARBA" id="ARBA00004141"/>
    </source>
</evidence>
<feature type="domain" description="Rhodopsin" evidence="8">
    <location>
        <begin position="113"/>
        <end position="346"/>
    </location>
</feature>
<evidence type="ECO:0000256" key="2">
    <source>
        <dbReference type="ARBA" id="ARBA00022692"/>
    </source>
</evidence>
<dbReference type="PANTHER" id="PTHR33048:SF161">
    <property type="entry name" value="INTEGRAL MEMBRANE PROTEIN"/>
    <property type="match status" value="1"/>
</dbReference>
<dbReference type="Proteomes" id="UP001363622">
    <property type="component" value="Unassembled WGS sequence"/>
</dbReference>
<comment type="subcellular location">
    <subcellularLocation>
        <location evidence="1">Membrane</location>
        <topology evidence="1">Multi-pass membrane protein</topology>
    </subcellularLocation>
</comment>